<name>A0A318RUY4_WILLI</name>
<sequence length="335" mass="35811">MTNPEADMGKHAVQKTWWFGLHPKWHVALIMTVVAAVAIATGAFIFRSQTTSAGATLANPFATNSPFNTTIAGNAQIDPVSQAMIARATRDGQVYASTVEFGIPIYGADRRTPRYTVNCTITYWGPCPFAGKQVPIPNGARPHSGSDGAMVVVDQGANRIYEFWQARNSGGKWTASFGAVNPLDGSGWGGASTGSGASRLGGVVRIAEIERGSIQHALVVQSDNICAGIFRSPAIKTDGNSTRSDCLPEGARLRLDPTLDLSTLQLTSGERTVARALQQYGAFVIDIGGSPLSMSFELDTRAPAGSIGQVYERAGFRWDYDGMSAIPWKRLQVIR</sequence>
<dbReference type="AlphaFoldDB" id="A0A318RUY4"/>
<gene>
    <name evidence="2" type="ORF">DFR67_102357</name>
</gene>
<evidence type="ECO:0000256" key="1">
    <source>
        <dbReference type="SAM" id="Phobius"/>
    </source>
</evidence>
<organism evidence="2 3">
    <name type="scientific">Williamsia limnetica</name>
    <dbReference type="NCBI Taxonomy" id="882452"/>
    <lineage>
        <taxon>Bacteria</taxon>
        <taxon>Bacillati</taxon>
        <taxon>Actinomycetota</taxon>
        <taxon>Actinomycetes</taxon>
        <taxon>Mycobacteriales</taxon>
        <taxon>Nocardiaceae</taxon>
        <taxon>Williamsia</taxon>
    </lineage>
</organism>
<evidence type="ECO:0000313" key="2">
    <source>
        <dbReference type="EMBL" id="PYE20219.1"/>
    </source>
</evidence>
<keyword evidence="3" id="KW-1185">Reference proteome</keyword>
<dbReference type="EMBL" id="QJSP01000002">
    <property type="protein sequence ID" value="PYE20219.1"/>
    <property type="molecule type" value="Genomic_DNA"/>
</dbReference>
<dbReference type="RefSeq" id="WP_245937721.1">
    <property type="nucleotide sequence ID" value="NZ_QJSP01000002.1"/>
</dbReference>
<keyword evidence="1" id="KW-1133">Transmembrane helix</keyword>
<keyword evidence="1" id="KW-0472">Membrane</keyword>
<proteinExistence type="predicted"/>
<protein>
    <submittedName>
        <fullName evidence="2">Uncharacterized protein</fullName>
    </submittedName>
</protein>
<feature type="transmembrane region" description="Helical" evidence="1">
    <location>
        <begin position="25"/>
        <end position="46"/>
    </location>
</feature>
<keyword evidence="1" id="KW-0812">Transmembrane</keyword>
<dbReference type="Proteomes" id="UP000247591">
    <property type="component" value="Unassembled WGS sequence"/>
</dbReference>
<evidence type="ECO:0000313" key="3">
    <source>
        <dbReference type="Proteomes" id="UP000247591"/>
    </source>
</evidence>
<comment type="caution">
    <text evidence="2">The sequence shown here is derived from an EMBL/GenBank/DDBJ whole genome shotgun (WGS) entry which is preliminary data.</text>
</comment>
<accession>A0A318RUY4</accession>
<reference evidence="2 3" key="1">
    <citation type="submission" date="2018-06" db="EMBL/GenBank/DDBJ databases">
        <title>Genomic Encyclopedia of Type Strains, Phase IV (KMG-IV): sequencing the most valuable type-strain genomes for metagenomic binning, comparative biology and taxonomic classification.</title>
        <authorList>
            <person name="Goeker M."/>
        </authorList>
    </citation>
    <scope>NUCLEOTIDE SEQUENCE [LARGE SCALE GENOMIC DNA]</scope>
    <source>
        <strain evidence="2 3">DSM 45521</strain>
    </source>
</reference>